<comment type="caution">
    <text evidence="14">The sequence shown here is derived from an EMBL/GenBank/DDBJ whole genome shotgun (WGS) entry which is preliminary data.</text>
</comment>
<dbReference type="PIRSF" id="PIRSF005091">
    <property type="entry name" value="Mmb_sulf_HI1246"/>
    <property type="match status" value="1"/>
</dbReference>
<evidence type="ECO:0000256" key="3">
    <source>
        <dbReference type="ARBA" id="ARBA00009983"/>
    </source>
</evidence>
<dbReference type="InterPro" id="IPR012160">
    <property type="entry name" value="LtaS-like"/>
</dbReference>
<keyword evidence="6 12" id="KW-1133">Transmembrane helix</keyword>
<evidence type="ECO:0000256" key="7">
    <source>
        <dbReference type="ARBA" id="ARBA00023136"/>
    </source>
</evidence>
<keyword evidence="7 8" id="KW-0472">Membrane</keyword>
<dbReference type="InterPro" id="IPR000917">
    <property type="entry name" value="Sulfatase_N"/>
</dbReference>
<feature type="binding site" evidence="11">
    <location>
        <position position="328"/>
    </location>
    <ligand>
        <name>Mn(2+)</name>
        <dbReference type="ChEBI" id="CHEBI:29035"/>
    </ligand>
</feature>
<feature type="transmembrane region" description="Helical" evidence="12">
    <location>
        <begin position="77"/>
        <end position="101"/>
    </location>
</feature>
<feature type="binding site" evidence="11">
    <location>
        <position position="286"/>
    </location>
    <ligand>
        <name>Mn(2+)</name>
        <dbReference type="ChEBI" id="CHEBI:29035"/>
    </ligand>
</feature>
<feature type="transmembrane region" description="Helical" evidence="12">
    <location>
        <begin position="209"/>
        <end position="230"/>
    </location>
</feature>
<evidence type="ECO:0000256" key="2">
    <source>
        <dbReference type="ARBA" id="ARBA00004936"/>
    </source>
</evidence>
<evidence type="ECO:0000313" key="14">
    <source>
        <dbReference type="EMBL" id="PAD78888.1"/>
    </source>
</evidence>
<keyword evidence="14" id="KW-0808">Transferase</keyword>
<feature type="binding site" evidence="11">
    <location>
        <position position="500"/>
    </location>
    <ligand>
        <name>Mn(2+)</name>
        <dbReference type="ChEBI" id="CHEBI:29035"/>
    </ligand>
</feature>
<dbReference type="Gene3D" id="3.30.1120.170">
    <property type="match status" value="1"/>
</dbReference>
<feature type="binding site" evidence="10">
    <location>
        <position position="441"/>
    </location>
    <ligand>
        <name>substrate</name>
    </ligand>
</feature>
<feature type="transmembrane region" description="Helical" evidence="12">
    <location>
        <begin position="52"/>
        <end position="70"/>
    </location>
</feature>
<dbReference type="GO" id="GO:0016740">
    <property type="term" value="F:transferase activity"/>
    <property type="evidence" value="ECO:0007669"/>
    <property type="project" value="UniProtKB-KW"/>
</dbReference>
<comment type="pathway">
    <text evidence="2">Cell wall biogenesis; lipoteichoic acid biosynthesis.</text>
</comment>
<name>A0A268F0H6_9BACL</name>
<dbReference type="PANTHER" id="PTHR47371:SF3">
    <property type="entry name" value="PHOSPHOGLYCEROL TRANSFERASE I"/>
    <property type="match status" value="1"/>
</dbReference>
<dbReference type="InterPro" id="IPR017850">
    <property type="entry name" value="Alkaline_phosphatase_core_sf"/>
</dbReference>
<reference evidence="14 15" key="1">
    <citation type="submission" date="2017-07" db="EMBL/GenBank/DDBJ databases">
        <title>Isolation and whole genome analysis of endospore-forming bacteria from heroin.</title>
        <authorList>
            <person name="Kalinowski J."/>
            <person name="Ahrens B."/>
            <person name="Al-Dilaimi A."/>
            <person name="Winkler A."/>
            <person name="Wibberg D."/>
            <person name="Schleenbecker U."/>
            <person name="Ruckert C."/>
            <person name="Wolfel R."/>
            <person name="Grass G."/>
        </authorList>
    </citation>
    <scope>NUCLEOTIDE SEQUENCE [LARGE SCALE GENOMIC DNA]</scope>
    <source>
        <strain evidence="14 15">7537-G1</strain>
    </source>
</reference>
<evidence type="ECO:0000259" key="13">
    <source>
        <dbReference type="Pfam" id="PF00884"/>
    </source>
</evidence>
<dbReference type="RefSeq" id="WP_095263970.1">
    <property type="nucleotide sequence ID" value="NZ_NPBY01000015.1"/>
</dbReference>
<dbReference type="Pfam" id="PF00884">
    <property type="entry name" value="Sulfatase"/>
    <property type="match status" value="1"/>
</dbReference>
<dbReference type="GO" id="GO:0005886">
    <property type="term" value="C:plasma membrane"/>
    <property type="evidence" value="ECO:0007669"/>
    <property type="project" value="UniProtKB-SubCell"/>
</dbReference>
<dbReference type="Proteomes" id="UP000215596">
    <property type="component" value="Unassembled WGS sequence"/>
</dbReference>
<comment type="similarity">
    <text evidence="3 8">Belongs to the LTA synthase family.</text>
</comment>
<comment type="subcellular location">
    <subcellularLocation>
        <location evidence="1">Cell membrane</location>
        <topology evidence="1">Multi-pass membrane protein</topology>
    </subcellularLocation>
</comment>
<keyword evidence="4 8" id="KW-1003">Cell membrane</keyword>
<dbReference type="CDD" id="cd16015">
    <property type="entry name" value="LTA_synthase"/>
    <property type="match status" value="1"/>
</dbReference>
<dbReference type="AlphaFoldDB" id="A0A268F0H6"/>
<feature type="active site" evidence="9">
    <location>
        <position position="328"/>
    </location>
</feature>
<evidence type="ECO:0000256" key="4">
    <source>
        <dbReference type="ARBA" id="ARBA00022475"/>
    </source>
</evidence>
<dbReference type="EMBL" id="NPBY01000015">
    <property type="protein sequence ID" value="PAD78888.1"/>
    <property type="molecule type" value="Genomic_DNA"/>
</dbReference>
<evidence type="ECO:0000256" key="8">
    <source>
        <dbReference type="PIRNR" id="PIRNR005091"/>
    </source>
</evidence>
<feature type="transmembrane region" description="Helical" evidence="12">
    <location>
        <begin position="176"/>
        <end position="197"/>
    </location>
</feature>
<evidence type="ECO:0000256" key="9">
    <source>
        <dbReference type="PIRSR" id="PIRSR005091-1"/>
    </source>
</evidence>
<keyword evidence="10" id="KW-0479">Metal-binding</keyword>
<keyword evidence="5 12" id="KW-0812">Transmembrane</keyword>
<evidence type="ECO:0000256" key="5">
    <source>
        <dbReference type="ARBA" id="ARBA00022692"/>
    </source>
</evidence>
<feature type="transmembrane region" description="Helical" evidence="12">
    <location>
        <begin position="132"/>
        <end position="150"/>
    </location>
</feature>
<evidence type="ECO:0000256" key="11">
    <source>
        <dbReference type="PIRSR" id="PIRSR005091-3"/>
    </source>
</evidence>
<evidence type="ECO:0000256" key="1">
    <source>
        <dbReference type="ARBA" id="ARBA00004651"/>
    </source>
</evidence>
<organism evidence="14 15">
    <name type="scientific">Paenibacillus campinasensis</name>
    <dbReference type="NCBI Taxonomy" id="66347"/>
    <lineage>
        <taxon>Bacteria</taxon>
        <taxon>Bacillati</taxon>
        <taxon>Bacillota</taxon>
        <taxon>Bacilli</taxon>
        <taxon>Bacillales</taxon>
        <taxon>Paenibacillaceae</taxon>
        <taxon>Paenibacillus</taxon>
    </lineage>
</organism>
<protein>
    <submittedName>
        <fullName evidence="14">Phosphoglycerol transferase</fullName>
    </submittedName>
</protein>
<evidence type="ECO:0000256" key="6">
    <source>
        <dbReference type="ARBA" id="ARBA00022989"/>
    </source>
</evidence>
<feature type="domain" description="Sulfatase N-terminal" evidence="13">
    <location>
        <begin position="279"/>
        <end position="566"/>
    </location>
</feature>
<dbReference type="InterPro" id="IPR050448">
    <property type="entry name" value="OpgB/LTA_synthase_biosynth"/>
</dbReference>
<feature type="transmembrane region" description="Helical" evidence="12">
    <location>
        <begin position="21"/>
        <end position="40"/>
    </location>
</feature>
<dbReference type="OrthoDB" id="5901192at2"/>
<keyword evidence="10" id="KW-0464">Manganese</keyword>
<accession>A0A268F0H6</accession>
<evidence type="ECO:0000256" key="10">
    <source>
        <dbReference type="PIRSR" id="PIRSR005091-2"/>
    </source>
</evidence>
<dbReference type="GO" id="GO:0046872">
    <property type="term" value="F:metal ion binding"/>
    <property type="evidence" value="ECO:0007669"/>
    <property type="project" value="UniProtKB-KW"/>
</dbReference>
<dbReference type="PANTHER" id="PTHR47371">
    <property type="entry name" value="LIPOTEICHOIC ACID SYNTHASE"/>
    <property type="match status" value="1"/>
</dbReference>
<evidence type="ECO:0000256" key="12">
    <source>
        <dbReference type="SAM" id="Phobius"/>
    </source>
</evidence>
<evidence type="ECO:0000313" key="15">
    <source>
        <dbReference type="Proteomes" id="UP000215596"/>
    </source>
</evidence>
<sequence length="667" mass="75836">MPVRISSGGPARSVGWLHYRYTWYILFLVLMLYKLVWMHTNLQLANMNMDRADYIIAVGSLLLVSFWTLWLPPKGRLAALTLLNLALTGLIYADLVFYRYFDDFITVPVLMQAGQVSSLGGSIGTLLEPGDILFFLDWILVIPVAIMILFRRKKNPQLSVGYDSPVDRRRRRNRRLARAAAGTAVLILGGCMTFFPIQKASDTWAKGLFAGNWWNVTLYNVTGLIAFHGYDMYRYSRDHLVGQPGLSEEQIAEVKQWLDGRRSNRAQLNDLFGKYRGSNVMMIQTEALMNAVIGQSVNGQEITPNLNKLMEESLYYSQFYHQTALGRTSDADFVTQSSLLPLSAGSVFTRYPDRGYDVLPKILKEHGYAANVFHAYESSFWNRQTVYAAMDYDRFFSKKDYELTETLGWSLSDKAFFSQSLEMMSGIQQPFYSFLITLTSHHPYRLPEPHRKLDTGELEGTMLGDYLNSIHYVDEAFGELIEQMKQQGLWDNTILIIYGDHDNSIKDQSAYEQWLGRELSELDMEQMMNQVPLLIRLPDGAHGGTIDPEAAGMMNVAPSILHLLGISSEPYYWIGTSLFDERDRLIPLRSGAFSSKDVYYLPSESRAFEEGTCYSLESRQPTAVAACREGYDEAQTMLEVSDNVILYHLLPQFRSNGQPSDQGHAAK</sequence>
<feature type="binding site" evidence="11">
    <location>
        <position position="501"/>
    </location>
    <ligand>
        <name>Mn(2+)</name>
        <dbReference type="ChEBI" id="CHEBI:29035"/>
    </ligand>
</feature>
<dbReference type="SUPFAM" id="SSF53649">
    <property type="entry name" value="Alkaline phosphatase-like"/>
    <property type="match status" value="1"/>
</dbReference>
<proteinExistence type="inferred from homology"/>
<dbReference type="Gene3D" id="3.40.720.10">
    <property type="entry name" value="Alkaline Phosphatase, subunit A"/>
    <property type="match status" value="1"/>
</dbReference>
<gene>
    <name evidence="14" type="ORF">CHH67_05400</name>
</gene>